<dbReference type="InterPro" id="IPR050103">
    <property type="entry name" value="Class-III_PLP-dep_AT"/>
</dbReference>
<comment type="cofactor">
    <cofactor evidence="1">
        <name>pyridoxal 5'-phosphate</name>
        <dbReference type="ChEBI" id="CHEBI:597326"/>
    </cofactor>
</comment>
<dbReference type="InterPro" id="IPR015424">
    <property type="entry name" value="PyrdxlP-dep_Trfase"/>
</dbReference>
<evidence type="ECO:0008006" key="4">
    <source>
        <dbReference type="Google" id="ProtNLM"/>
    </source>
</evidence>
<dbReference type="SUPFAM" id="SSF53383">
    <property type="entry name" value="PLP-dependent transferases"/>
    <property type="match status" value="1"/>
</dbReference>
<evidence type="ECO:0000256" key="2">
    <source>
        <dbReference type="ARBA" id="ARBA00022898"/>
    </source>
</evidence>
<dbReference type="InterPro" id="IPR005814">
    <property type="entry name" value="Aminotrans_3"/>
</dbReference>
<protein>
    <recommendedName>
        <fullName evidence="4">Acetylornithine transaminase</fullName>
    </recommendedName>
</protein>
<feature type="non-terminal residue" evidence="3">
    <location>
        <position position="131"/>
    </location>
</feature>
<dbReference type="GO" id="GO:0042802">
    <property type="term" value="F:identical protein binding"/>
    <property type="evidence" value="ECO:0007669"/>
    <property type="project" value="TreeGrafter"/>
</dbReference>
<dbReference type="Gene3D" id="3.90.1150.10">
    <property type="entry name" value="Aspartate Aminotransferase, domain 1"/>
    <property type="match status" value="1"/>
</dbReference>
<dbReference type="InterPro" id="IPR015421">
    <property type="entry name" value="PyrdxlP-dep_Trfase_major"/>
</dbReference>
<dbReference type="InterPro" id="IPR015422">
    <property type="entry name" value="PyrdxlP-dep_Trfase_small"/>
</dbReference>
<dbReference type="PANTHER" id="PTHR11986">
    <property type="entry name" value="AMINOTRANSFERASE CLASS III"/>
    <property type="match status" value="1"/>
</dbReference>
<name>A0A382TWW2_9ZZZZ</name>
<dbReference type="EMBL" id="UINC01139744">
    <property type="protein sequence ID" value="SVD26483.1"/>
    <property type="molecule type" value="Genomic_DNA"/>
</dbReference>
<proteinExistence type="predicted"/>
<gene>
    <name evidence="3" type="ORF">METZ01_LOCUS379337</name>
</gene>
<dbReference type="Pfam" id="PF00202">
    <property type="entry name" value="Aminotran_3"/>
    <property type="match status" value="1"/>
</dbReference>
<dbReference type="GO" id="GO:0008483">
    <property type="term" value="F:transaminase activity"/>
    <property type="evidence" value="ECO:0007669"/>
    <property type="project" value="InterPro"/>
</dbReference>
<sequence>MSISTVMPTYARTNLVFESGDGSWLTTQDGRQFLDFGSGIAVTALGHTHPRLLEALTIQAKKLWHCSNLYRIQGQEQLADRLVSATFAETVFFCNSGAEAVECSIKMARRFHQGSGKSARSQIITATGAFH</sequence>
<reference evidence="3" key="1">
    <citation type="submission" date="2018-05" db="EMBL/GenBank/DDBJ databases">
        <authorList>
            <person name="Lanie J.A."/>
            <person name="Ng W.-L."/>
            <person name="Kazmierczak K.M."/>
            <person name="Andrzejewski T.M."/>
            <person name="Davidsen T.M."/>
            <person name="Wayne K.J."/>
            <person name="Tettelin H."/>
            <person name="Glass J.I."/>
            <person name="Rusch D."/>
            <person name="Podicherti R."/>
            <person name="Tsui H.-C.T."/>
            <person name="Winkler M.E."/>
        </authorList>
    </citation>
    <scope>NUCLEOTIDE SEQUENCE</scope>
</reference>
<dbReference type="GO" id="GO:0030170">
    <property type="term" value="F:pyridoxal phosphate binding"/>
    <property type="evidence" value="ECO:0007669"/>
    <property type="project" value="InterPro"/>
</dbReference>
<dbReference type="PANTHER" id="PTHR11986:SF113">
    <property type="entry name" value="SUCCINYLORNITHINE TRANSAMINASE"/>
    <property type="match status" value="1"/>
</dbReference>
<evidence type="ECO:0000313" key="3">
    <source>
        <dbReference type="EMBL" id="SVD26483.1"/>
    </source>
</evidence>
<dbReference type="AlphaFoldDB" id="A0A382TWW2"/>
<keyword evidence="2" id="KW-0663">Pyridoxal phosphate</keyword>
<organism evidence="3">
    <name type="scientific">marine metagenome</name>
    <dbReference type="NCBI Taxonomy" id="408172"/>
    <lineage>
        <taxon>unclassified sequences</taxon>
        <taxon>metagenomes</taxon>
        <taxon>ecological metagenomes</taxon>
    </lineage>
</organism>
<accession>A0A382TWW2</accession>
<evidence type="ECO:0000256" key="1">
    <source>
        <dbReference type="ARBA" id="ARBA00001933"/>
    </source>
</evidence>
<dbReference type="Gene3D" id="3.40.640.10">
    <property type="entry name" value="Type I PLP-dependent aspartate aminotransferase-like (Major domain)"/>
    <property type="match status" value="1"/>
</dbReference>